<proteinExistence type="predicted"/>
<keyword evidence="2" id="KW-1185">Reference proteome</keyword>
<dbReference type="AlphaFoldDB" id="A0A8X6HX96"/>
<dbReference type="EMBL" id="BMAO01019576">
    <property type="protein sequence ID" value="GFR31453.1"/>
    <property type="molecule type" value="Genomic_DNA"/>
</dbReference>
<organism evidence="1 2">
    <name type="scientific">Trichonephila clavata</name>
    <name type="common">Joro spider</name>
    <name type="synonym">Nephila clavata</name>
    <dbReference type="NCBI Taxonomy" id="2740835"/>
    <lineage>
        <taxon>Eukaryota</taxon>
        <taxon>Metazoa</taxon>
        <taxon>Ecdysozoa</taxon>
        <taxon>Arthropoda</taxon>
        <taxon>Chelicerata</taxon>
        <taxon>Arachnida</taxon>
        <taxon>Araneae</taxon>
        <taxon>Araneomorphae</taxon>
        <taxon>Entelegynae</taxon>
        <taxon>Araneoidea</taxon>
        <taxon>Nephilidae</taxon>
        <taxon>Trichonephila</taxon>
    </lineage>
</organism>
<gene>
    <name evidence="1" type="ORF">TNCT_308831</name>
</gene>
<dbReference type="OrthoDB" id="6435611at2759"/>
<accession>A0A8X6HX96</accession>
<dbReference type="Proteomes" id="UP000887116">
    <property type="component" value="Unassembled WGS sequence"/>
</dbReference>
<comment type="caution">
    <text evidence="1">The sequence shown here is derived from an EMBL/GenBank/DDBJ whole genome shotgun (WGS) entry which is preliminary data.</text>
</comment>
<evidence type="ECO:0008006" key="3">
    <source>
        <dbReference type="Google" id="ProtNLM"/>
    </source>
</evidence>
<name>A0A8X6HX96_TRICU</name>
<reference evidence="1" key="1">
    <citation type="submission" date="2020-07" db="EMBL/GenBank/DDBJ databases">
        <title>Multicomponent nature underlies the extraordinary mechanical properties of spider dragline silk.</title>
        <authorList>
            <person name="Kono N."/>
            <person name="Nakamura H."/>
            <person name="Mori M."/>
            <person name="Yoshida Y."/>
            <person name="Ohtoshi R."/>
            <person name="Malay A.D."/>
            <person name="Moran D.A.P."/>
            <person name="Tomita M."/>
            <person name="Numata K."/>
            <person name="Arakawa K."/>
        </authorList>
    </citation>
    <scope>NUCLEOTIDE SEQUENCE</scope>
</reference>
<sequence length="72" mass="8714">MVYSLEQRVFFILEFHQLDHSFVALRRSFQRIFKAKNGLTNHVLLLSIWERSTCPRIYDAANMRKYCLQCFL</sequence>
<evidence type="ECO:0000313" key="2">
    <source>
        <dbReference type="Proteomes" id="UP000887116"/>
    </source>
</evidence>
<protein>
    <recommendedName>
        <fullName evidence="3">DUF4817 domain-containing protein</fullName>
    </recommendedName>
</protein>
<evidence type="ECO:0000313" key="1">
    <source>
        <dbReference type="EMBL" id="GFR31453.1"/>
    </source>
</evidence>